<dbReference type="InterPro" id="IPR035973">
    <property type="entry name" value="Cyt_c_oxidase_su3-like_sf"/>
</dbReference>
<evidence type="ECO:0000256" key="3">
    <source>
        <dbReference type="ARBA" id="ARBA00011700"/>
    </source>
</evidence>
<keyword evidence="6 14" id="KW-0812">Transmembrane</keyword>
<evidence type="ECO:0000256" key="2">
    <source>
        <dbReference type="ARBA" id="ARBA00010581"/>
    </source>
</evidence>
<accession>A0A9X2FVN6</accession>
<dbReference type="InterPro" id="IPR000298">
    <property type="entry name" value="Cyt_c_oxidase-like_su3"/>
</dbReference>
<feature type="transmembrane region" description="Helical" evidence="15">
    <location>
        <begin position="71"/>
        <end position="91"/>
    </location>
</feature>
<evidence type="ECO:0000259" key="16">
    <source>
        <dbReference type="PROSITE" id="PS50253"/>
    </source>
</evidence>
<evidence type="ECO:0000256" key="10">
    <source>
        <dbReference type="ARBA" id="ARBA00030072"/>
    </source>
</evidence>
<comment type="caution">
    <text evidence="17">The sequence shown here is derived from an EMBL/GenBank/DDBJ whole genome shotgun (WGS) entry which is preliminary data.</text>
</comment>
<dbReference type="InterPro" id="IPR024791">
    <property type="entry name" value="Cyt_c/ubiquinol_Oxase_su3"/>
</dbReference>
<sequence length="209" mass="22519">MNTETGRHPGLNLGSGHAEAHGEAEALVFGFWVFMMSDLVTFGLLLATYVTMLDNLAGGPGPKDLFELKPVFIETLVLLTSSLTYGMAILSLKHDPGRRVQPVLAWLGLTLVLGLAFVAMEAKDLHALLAKGGAPQRSGFLSAFWALVPLHALHVTAAALWLMAIVAQVWRFGLDTPVKTALLRLGVLWHFLDVVWIAIISVVFLGGLA</sequence>
<dbReference type="Gene3D" id="1.20.120.80">
    <property type="entry name" value="Cytochrome c oxidase, subunit III, four-helix bundle"/>
    <property type="match status" value="1"/>
</dbReference>
<evidence type="ECO:0000256" key="14">
    <source>
        <dbReference type="RuleBase" id="RU003376"/>
    </source>
</evidence>
<keyword evidence="18" id="KW-1185">Reference proteome</keyword>
<keyword evidence="7 15" id="KW-1133">Transmembrane helix</keyword>
<proteinExistence type="inferred from homology"/>
<evidence type="ECO:0000256" key="5">
    <source>
        <dbReference type="ARBA" id="ARBA00022475"/>
    </source>
</evidence>
<evidence type="ECO:0000256" key="4">
    <source>
        <dbReference type="ARBA" id="ARBA00014687"/>
    </source>
</evidence>
<dbReference type="GO" id="GO:0019646">
    <property type="term" value="P:aerobic electron transport chain"/>
    <property type="evidence" value="ECO:0007669"/>
    <property type="project" value="InterPro"/>
</dbReference>
<comment type="subcellular location">
    <subcellularLocation>
        <location evidence="1 14">Cell membrane</location>
        <topology evidence="1 14">Multi-pass membrane protein</topology>
    </subcellularLocation>
</comment>
<evidence type="ECO:0000256" key="11">
    <source>
        <dbReference type="ARBA" id="ARBA00031884"/>
    </source>
</evidence>
<dbReference type="Pfam" id="PF00510">
    <property type="entry name" value="COX3"/>
    <property type="match status" value="1"/>
</dbReference>
<dbReference type="PANTHER" id="PTHR11403:SF2">
    <property type="entry name" value="CYTOCHROME BO(3) UBIQUINOL OXIDASE SUBUNIT 3"/>
    <property type="match status" value="1"/>
</dbReference>
<feature type="transmembrane region" description="Helical" evidence="15">
    <location>
        <begin position="29"/>
        <end position="50"/>
    </location>
</feature>
<evidence type="ECO:0000313" key="17">
    <source>
        <dbReference type="EMBL" id="MCP1168458.1"/>
    </source>
</evidence>
<dbReference type="GO" id="GO:0004129">
    <property type="term" value="F:cytochrome-c oxidase activity"/>
    <property type="evidence" value="ECO:0007669"/>
    <property type="project" value="InterPro"/>
</dbReference>
<dbReference type="AlphaFoldDB" id="A0A9X2FVN6"/>
<dbReference type="GO" id="GO:0005886">
    <property type="term" value="C:plasma membrane"/>
    <property type="evidence" value="ECO:0007669"/>
    <property type="project" value="UniProtKB-SubCell"/>
</dbReference>
<name>A0A9X2FVN6_9RHOB</name>
<feature type="transmembrane region" description="Helical" evidence="15">
    <location>
        <begin position="103"/>
        <end position="122"/>
    </location>
</feature>
<feature type="transmembrane region" description="Helical" evidence="15">
    <location>
        <begin position="187"/>
        <end position="208"/>
    </location>
</feature>
<evidence type="ECO:0000256" key="9">
    <source>
        <dbReference type="ARBA" id="ARBA00025694"/>
    </source>
</evidence>
<comment type="function">
    <text evidence="9">Cytochrome bo(3) ubiquinol terminal oxidase is the component of the aerobic respiratory chain of E.coli that predominates when cells are grown at high aeration. Has proton pump activity across the membrane in addition to electron transfer, pumping 2 protons/electron.</text>
</comment>
<protein>
    <recommendedName>
        <fullName evidence="4">Cytochrome bo(3) ubiquinol oxidase subunit 3</fullName>
    </recommendedName>
    <alternativeName>
        <fullName evidence="12">Cytochrome o ubiquinol oxidase subunit 3</fullName>
    </alternativeName>
    <alternativeName>
        <fullName evidence="10">Oxidase bo(3) subunit 3</fullName>
    </alternativeName>
    <alternativeName>
        <fullName evidence="13">Ubiquinol oxidase polypeptide III</fullName>
    </alternativeName>
    <alternativeName>
        <fullName evidence="11">Ubiquinol oxidase subunit 3</fullName>
    </alternativeName>
</protein>
<evidence type="ECO:0000256" key="13">
    <source>
        <dbReference type="ARBA" id="ARBA00032717"/>
    </source>
</evidence>
<dbReference type="EMBL" id="JAMYXC010000121">
    <property type="protein sequence ID" value="MCP1168458.1"/>
    <property type="molecule type" value="Genomic_DNA"/>
</dbReference>
<evidence type="ECO:0000313" key="18">
    <source>
        <dbReference type="Proteomes" id="UP001139477"/>
    </source>
</evidence>
<evidence type="ECO:0000256" key="12">
    <source>
        <dbReference type="ARBA" id="ARBA00032189"/>
    </source>
</evidence>
<organism evidence="17 18">
    <name type="scientific">Limimaricola litoreus</name>
    <dbReference type="NCBI Taxonomy" id="2955316"/>
    <lineage>
        <taxon>Bacteria</taxon>
        <taxon>Pseudomonadati</taxon>
        <taxon>Pseudomonadota</taxon>
        <taxon>Alphaproteobacteria</taxon>
        <taxon>Rhodobacterales</taxon>
        <taxon>Paracoccaceae</taxon>
        <taxon>Limimaricola</taxon>
    </lineage>
</organism>
<evidence type="ECO:0000256" key="6">
    <source>
        <dbReference type="ARBA" id="ARBA00022692"/>
    </source>
</evidence>
<gene>
    <name evidence="17" type="ORF">NHG85_07950</name>
</gene>
<dbReference type="PANTHER" id="PTHR11403">
    <property type="entry name" value="CYTOCHROME C OXIDASE SUBUNIT III"/>
    <property type="match status" value="1"/>
</dbReference>
<comment type="subunit">
    <text evidence="3">Heterooctamer of two A chains, two B chains, two C chains and two D chains.</text>
</comment>
<comment type="similarity">
    <text evidence="2 14">Belongs to the cytochrome c oxidase subunit 3 family.</text>
</comment>
<keyword evidence="8 15" id="KW-0472">Membrane</keyword>
<feature type="domain" description="Heme-copper oxidase subunit III family profile" evidence="16">
    <location>
        <begin position="1"/>
        <end position="208"/>
    </location>
</feature>
<dbReference type="Proteomes" id="UP001139477">
    <property type="component" value="Unassembled WGS sequence"/>
</dbReference>
<dbReference type="InterPro" id="IPR013833">
    <property type="entry name" value="Cyt_c_oxidase_su3_a-hlx"/>
</dbReference>
<dbReference type="SUPFAM" id="SSF81452">
    <property type="entry name" value="Cytochrome c oxidase subunit III-like"/>
    <property type="match status" value="1"/>
</dbReference>
<dbReference type="PROSITE" id="PS50253">
    <property type="entry name" value="COX3"/>
    <property type="match status" value="1"/>
</dbReference>
<evidence type="ECO:0000256" key="15">
    <source>
        <dbReference type="SAM" id="Phobius"/>
    </source>
</evidence>
<evidence type="ECO:0000256" key="7">
    <source>
        <dbReference type="ARBA" id="ARBA00022989"/>
    </source>
</evidence>
<feature type="transmembrane region" description="Helical" evidence="15">
    <location>
        <begin position="143"/>
        <end position="167"/>
    </location>
</feature>
<keyword evidence="5" id="KW-1003">Cell membrane</keyword>
<dbReference type="FunFam" id="1.20.120.80:FF:000001">
    <property type="entry name" value="Cytochrome (Ubi)quinol oxidase subunit III"/>
    <property type="match status" value="1"/>
</dbReference>
<reference evidence="17" key="1">
    <citation type="submission" date="2022-06" db="EMBL/GenBank/DDBJ databases">
        <title>Limimaricola sediminis sp. nov., isolated from an intertidal sediment.</title>
        <authorList>
            <person name="Shao X."/>
        </authorList>
    </citation>
    <scope>NUCLEOTIDE SEQUENCE</scope>
    <source>
        <strain evidence="17">ASW11-118</strain>
    </source>
</reference>
<evidence type="ECO:0000256" key="8">
    <source>
        <dbReference type="ARBA" id="ARBA00023136"/>
    </source>
</evidence>
<dbReference type="RefSeq" id="WP_253331363.1">
    <property type="nucleotide sequence ID" value="NZ_JAMYXC010000121.1"/>
</dbReference>
<evidence type="ECO:0000256" key="1">
    <source>
        <dbReference type="ARBA" id="ARBA00004651"/>
    </source>
</evidence>